<dbReference type="AlphaFoldDB" id="A0A1Q3AC59"/>
<evidence type="ECO:0000256" key="4">
    <source>
        <dbReference type="ARBA" id="ARBA00022737"/>
    </source>
</evidence>
<keyword evidence="4" id="KW-0677">Repeat</keyword>
<dbReference type="Pfam" id="PF00400">
    <property type="entry name" value="WD40"/>
    <property type="match status" value="1"/>
</dbReference>
<comment type="caution">
    <text evidence="9">The sequence shown here is derived from an EMBL/GenBank/DDBJ whole genome shotgun (WGS) entry which is preliminary data.</text>
</comment>
<keyword evidence="7" id="KW-0698">rRNA processing</keyword>
<dbReference type="InterPro" id="IPR015943">
    <property type="entry name" value="WD40/YVTN_repeat-like_dom_sf"/>
</dbReference>
<proteinExistence type="inferred from homology"/>
<sequence length="496" mass="54938">MDEQVVFTTQNTGTVCNVHSLEQTSLRQLTVGSAHSAVQIGGRYLLVAQSQKALINVYDISGDHKRESVEQRIPLPEVVCCLETVENSQDSTQAADLSLPWLLLASTPSGKLYVWEMNSGFLLTVKQMAHYQSITKIQSICNGKYVVTSGEDSRVIIWQTTDLVCEEEPKPVCILHDHTLGVMDFAVSTTCGDSNVRLFTASQDATLRCYSLNLNRSVEPKQLATFTCPYPIQCLALDPADRACYVGTSQGVFNLPLYYRISGDKVANLVQETSTNKLFSLVPEPQESREKLYSRGSLQVDKVFESNATRLEVSLDGSLLIVGDNDGHVAITEIFSKQVLRTIQPLTTAASNGAVTNLLIATQWKSSLQPNLTQRHNFSKIPALQRNIHDKKGLHELWFQVGQQPQLNLAQSNFDEYLSQVQTEQMVWSQSSAAPRASTAPIPAPAASTTVTKDEDSKGEDNKDQEIAQLRENLTTLKGAYAELRSMHQTLLEERQ</sequence>
<dbReference type="SMART" id="SM00320">
    <property type="entry name" value="WD40"/>
    <property type="match status" value="4"/>
</dbReference>
<dbReference type="Proteomes" id="UP000187013">
    <property type="component" value="Unassembled WGS sequence"/>
</dbReference>
<protein>
    <recommendedName>
        <fullName evidence="5 7">Pre-rRNA-processing protein IPI3</fullName>
    </recommendedName>
</protein>
<feature type="compositionally biased region" description="Basic and acidic residues" evidence="8">
    <location>
        <begin position="452"/>
        <end position="466"/>
    </location>
</feature>
<evidence type="ECO:0000256" key="5">
    <source>
        <dbReference type="ARBA" id="ARBA00026229"/>
    </source>
</evidence>
<dbReference type="Gene3D" id="2.130.10.10">
    <property type="entry name" value="YVTN repeat-like/Quinoprotein amine dehydrogenase"/>
    <property type="match status" value="1"/>
</dbReference>
<comment type="subcellular location">
    <subcellularLocation>
        <location evidence="7">Nucleus</location>
    </subcellularLocation>
</comment>
<comment type="subunit">
    <text evidence="7">Component of the RIX1 complex, composed of IPI1, RIX1/IPI2 and IPI3 in a 1:2:2 stoichiometry. The complex interacts (via RIX1) with MDN1 (via its hexameric AAA ATPase ring) and the pre-60S ribosome particles.</text>
</comment>
<feature type="region of interest" description="Disordered" evidence="8">
    <location>
        <begin position="432"/>
        <end position="466"/>
    </location>
</feature>
<dbReference type="PROSITE" id="PS50082">
    <property type="entry name" value="WD_REPEATS_2"/>
    <property type="match status" value="1"/>
</dbReference>
<dbReference type="EMBL" id="BDGX01000035">
    <property type="protein sequence ID" value="GAV53123.1"/>
    <property type="molecule type" value="Genomic_DNA"/>
</dbReference>
<comment type="function">
    <text evidence="1 7">Component of the RIX1 complex required for processing of ITS2 sequences from 35S pre-rRNA.</text>
</comment>
<dbReference type="InterPro" id="IPR036322">
    <property type="entry name" value="WD40_repeat_dom_sf"/>
</dbReference>
<evidence type="ECO:0000256" key="2">
    <source>
        <dbReference type="ARBA" id="ARBA00010143"/>
    </source>
</evidence>
<evidence type="ECO:0000313" key="10">
    <source>
        <dbReference type="Proteomes" id="UP000187013"/>
    </source>
</evidence>
<dbReference type="GO" id="GO:0005656">
    <property type="term" value="C:nuclear pre-replicative complex"/>
    <property type="evidence" value="ECO:0007669"/>
    <property type="project" value="TreeGrafter"/>
</dbReference>
<evidence type="ECO:0000256" key="3">
    <source>
        <dbReference type="ARBA" id="ARBA00022574"/>
    </source>
</evidence>
<dbReference type="OrthoDB" id="756370at2759"/>
<feature type="repeat" description="WD" evidence="6">
    <location>
        <begin position="127"/>
        <end position="159"/>
    </location>
</feature>
<evidence type="ECO:0000313" key="9">
    <source>
        <dbReference type="EMBL" id="GAV53123.1"/>
    </source>
</evidence>
<dbReference type="GO" id="GO:0120330">
    <property type="term" value="C:rixosome complex"/>
    <property type="evidence" value="ECO:0007669"/>
    <property type="project" value="UniProtKB-UniRule"/>
</dbReference>
<dbReference type="InterPro" id="IPR045227">
    <property type="entry name" value="WDR18/Ipi3/RID3"/>
</dbReference>
<dbReference type="PANTHER" id="PTHR18763:SF0">
    <property type="entry name" value="WD REPEAT-CONTAINING PROTEIN 18"/>
    <property type="match status" value="1"/>
</dbReference>
<accession>A0A1Q3AC59</accession>
<keyword evidence="7" id="KW-0539">Nucleus</keyword>
<evidence type="ECO:0000256" key="7">
    <source>
        <dbReference type="RuleBase" id="RU369067"/>
    </source>
</evidence>
<evidence type="ECO:0000256" key="8">
    <source>
        <dbReference type="SAM" id="MobiDB-lite"/>
    </source>
</evidence>
<dbReference type="GO" id="GO:0006364">
    <property type="term" value="P:rRNA processing"/>
    <property type="evidence" value="ECO:0007669"/>
    <property type="project" value="UniProtKB-UniRule"/>
</dbReference>
<dbReference type="GO" id="GO:0006261">
    <property type="term" value="P:DNA-templated DNA replication"/>
    <property type="evidence" value="ECO:0007669"/>
    <property type="project" value="TreeGrafter"/>
</dbReference>
<organism evidence="9 10">
    <name type="scientific">Zygosaccharomyces rouxii</name>
    <dbReference type="NCBI Taxonomy" id="4956"/>
    <lineage>
        <taxon>Eukaryota</taxon>
        <taxon>Fungi</taxon>
        <taxon>Dikarya</taxon>
        <taxon>Ascomycota</taxon>
        <taxon>Saccharomycotina</taxon>
        <taxon>Saccharomycetes</taxon>
        <taxon>Saccharomycetales</taxon>
        <taxon>Saccharomycetaceae</taxon>
        <taxon>Zygosaccharomyces</taxon>
    </lineage>
</organism>
<dbReference type="InterPro" id="IPR001680">
    <property type="entry name" value="WD40_rpt"/>
</dbReference>
<reference evidence="9 10" key="1">
    <citation type="submission" date="2016-08" db="EMBL/GenBank/DDBJ databases">
        <title>Draft genome sequence of allopolyploid Zygosaccharomyces rouxii.</title>
        <authorList>
            <person name="Watanabe J."/>
            <person name="Uehara K."/>
            <person name="Mogi Y."/>
            <person name="Tsukioka Y."/>
        </authorList>
    </citation>
    <scope>NUCLEOTIDE SEQUENCE [LARGE SCALE GENOMIC DNA]</scope>
    <source>
        <strain evidence="9 10">NBRC 110957</strain>
    </source>
</reference>
<evidence type="ECO:0000256" key="6">
    <source>
        <dbReference type="PROSITE-ProRule" id="PRU00221"/>
    </source>
</evidence>
<dbReference type="SUPFAM" id="SSF50978">
    <property type="entry name" value="WD40 repeat-like"/>
    <property type="match status" value="1"/>
</dbReference>
<feature type="compositionally biased region" description="Low complexity" evidence="8">
    <location>
        <begin position="432"/>
        <end position="451"/>
    </location>
</feature>
<dbReference type="PANTHER" id="PTHR18763">
    <property type="entry name" value="WD-REPEAT PROTEIN 18"/>
    <property type="match status" value="1"/>
</dbReference>
<keyword evidence="3 6" id="KW-0853">WD repeat</keyword>
<name>A0A1Q3AC59_ZYGRO</name>
<gene>
    <name evidence="9" type="ORF">ZYGR_0AI04050</name>
</gene>
<evidence type="ECO:0000256" key="1">
    <source>
        <dbReference type="ARBA" id="ARBA00002355"/>
    </source>
</evidence>
<comment type="similarity">
    <text evidence="2 7">Belongs to the WD repeat IPI3/WDR18 family.</text>
</comment>